<organism evidence="1">
    <name type="scientific">marine sediment metagenome</name>
    <dbReference type="NCBI Taxonomy" id="412755"/>
    <lineage>
        <taxon>unclassified sequences</taxon>
        <taxon>metagenomes</taxon>
        <taxon>ecological metagenomes</taxon>
    </lineage>
</organism>
<name>X1TAD5_9ZZZZ</name>
<sequence length="158" mass="17901">MSLIEEGQEIARKLGNEVIYNGPWLPDGPKGEFLGHFFTNRVTGSSFAAKTLEEAKATLIQSRKDWGEKPPVFPNNPSVKEGKMEEEEAIRQIEMFGLSRDEAKRFLAAPEAERRAIIKKAGAIAELPAFYYKSLMPMSPEEGPPLPRRWGVKWPWKK</sequence>
<proteinExistence type="predicted"/>
<accession>X1TAD5</accession>
<dbReference type="AlphaFoldDB" id="X1TAD5"/>
<gene>
    <name evidence="1" type="ORF">S12H4_11575</name>
</gene>
<protein>
    <submittedName>
        <fullName evidence="1">Uncharacterized protein</fullName>
    </submittedName>
</protein>
<reference evidence="1" key="1">
    <citation type="journal article" date="2014" name="Front. Microbiol.">
        <title>High frequency of phylogenetically diverse reductive dehalogenase-homologous genes in deep subseafloor sedimentary metagenomes.</title>
        <authorList>
            <person name="Kawai M."/>
            <person name="Futagami T."/>
            <person name="Toyoda A."/>
            <person name="Takaki Y."/>
            <person name="Nishi S."/>
            <person name="Hori S."/>
            <person name="Arai W."/>
            <person name="Tsubouchi T."/>
            <person name="Morono Y."/>
            <person name="Uchiyama I."/>
            <person name="Ito T."/>
            <person name="Fujiyama A."/>
            <person name="Inagaki F."/>
            <person name="Takami H."/>
        </authorList>
    </citation>
    <scope>NUCLEOTIDE SEQUENCE</scope>
    <source>
        <strain evidence="1">Expedition CK06-06</strain>
    </source>
</reference>
<evidence type="ECO:0000313" key="1">
    <source>
        <dbReference type="EMBL" id="GAI76954.1"/>
    </source>
</evidence>
<dbReference type="EMBL" id="BARW01005234">
    <property type="protein sequence ID" value="GAI76954.1"/>
    <property type="molecule type" value="Genomic_DNA"/>
</dbReference>
<comment type="caution">
    <text evidence="1">The sequence shown here is derived from an EMBL/GenBank/DDBJ whole genome shotgun (WGS) entry which is preliminary data.</text>
</comment>